<keyword evidence="5" id="KW-1185">Reference proteome</keyword>
<dbReference type="CDD" id="cd07572">
    <property type="entry name" value="nit"/>
    <property type="match status" value="1"/>
</dbReference>
<accession>A0ABT7W6M2</accession>
<evidence type="ECO:0000313" key="4">
    <source>
        <dbReference type="EMBL" id="MDM9560844.1"/>
    </source>
</evidence>
<comment type="caution">
    <text evidence="4">The sequence shown here is derived from an EMBL/GenBank/DDBJ whole genome shotgun (WGS) entry which is preliminary data.</text>
</comment>
<organism evidence="4 5">
    <name type="scientific">Bordetella petrii</name>
    <dbReference type="NCBI Taxonomy" id="94624"/>
    <lineage>
        <taxon>Bacteria</taxon>
        <taxon>Pseudomonadati</taxon>
        <taxon>Pseudomonadota</taxon>
        <taxon>Betaproteobacteria</taxon>
        <taxon>Burkholderiales</taxon>
        <taxon>Alcaligenaceae</taxon>
        <taxon>Bordetella</taxon>
    </lineage>
</organism>
<dbReference type="PROSITE" id="PS50263">
    <property type="entry name" value="CN_HYDROLASE"/>
    <property type="match status" value="1"/>
</dbReference>
<proteinExistence type="inferred from homology"/>
<dbReference type="InterPro" id="IPR045254">
    <property type="entry name" value="Nit1/2_C-N_Hydrolase"/>
</dbReference>
<evidence type="ECO:0000256" key="2">
    <source>
        <dbReference type="ARBA" id="ARBA00022801"/>
    </source>
</evidence>
<dbReference type="EMBL" id="JAUDJE010000016">
    <property type="protein sequence ID" value="MDM9560844.1"/>
    <property type="molecule type" value="Genomic_DNA"/>
</dbReference>
<dbReference type="InterPro" id="IPR001110">
    <property type="entry name" value="UPF0012_CS"/>
</dbReference>
<dbReference type="SUPFAM" id="SSF56317">
    <property type="entry name" value="Carbon-nitrogen hydrolase"/>
    <property type="match status" value="1"/>
</dbReference>
<dbReference type="InterPro" id="IPR003010">
    <property type="entry name" value="C-N_Hydrolase"/>
</dbReference>
<reference evidence="4" key="1">
    <citation type="submission" date="2023-06" db="EMBL/GenBank/DDBJ databases">
        <title>full genome analysis of Phenantherene degrader P3.</title>
        <authorList>
            <person name="Akbar A."/>
            <person name="Rahmeh R."/>
            <person name="Kishk M."/>
        </authorList>
    </citation>
    <scope>NUCLEOTIDE SEQUENCE</scope>
    <source>
        <strain evidence="4">P3</strain>
    </source>
</reference>
<dbReference type="Gene3D" id="3.60.110.10">
    <property type="entry name" value="Carbon-nitrogen hydrolase"/>
    <property type="match status" value="1"/>
</dbReference>
<sequence length="280" mass="30184">MATVKIACVQLCPGNDMPANLAAIDGAVRQAAAAGAQLVMLPEFAAFLDRNGRAMAQAAQPFERHPAAHALRDCARTHRVWLLAGSLTVRLNSPADKLANRSVLFDRDGHVVATYDKLHLFDARLPDGREIAESRAYQPGDRAVLAATPWARLGLSICYDLRFPALYRALAQAGASVLCVPSAFARETGRAHWHALLRARAIENGCYVVAAATCGDHPGPWHTYGHSLVVDPWGAIIAEAGETPDVLLCDLDLDAVARARTALPSLSHDRPFQLCTLFQP</sequence>
<dbReference type="Pfam" id="PF00795">
    <property type="entry name" value="CN_hydrolase"/>
    <property type="match status" value="1"/>
</dbReference>
<dbReference type="PANTHER" id="PTHR23088">
    <property type="entry name" value="NITRILASE-RELATED"/>
    <property type="match status" value="1"/>
</dbReference>
<feature type="domain" description="CN hydrolase" evidence="3">
    <location>
        <begin position="4"/>
        <end position="253"/>
    </location>
</feature>
<dbReference type="RefSeq" id="WP_289786228.1">
    <property type="nucleotide sequence ID" value="NZ_JAUDJE010000016.1"/>
</dbReference>
<gene>
    <name evidence="4" type="ORF">QUC21_17540</name>
</gene>
<protein>
    <submittedName>
        <fullName evidence="4">Carbon-nitrogen hydrolase family protein</fullName>
    </submittedName>
</protein>
<evidence type="ECO:0000256" key="1">
    <source>
        <dbReference type="ARBA" id="ARBA00010613"/>
    </source>
</evidence>
<evidence type="ECO:0000313" key="5">
    <source>
        <dbReference type="Proteomes" id="UP001175604"/>
    </source>
</evidence>
<dbReference type="PANTHER" id="PTHR23088:SF27">
    <property type="entry name" value="DEAMINATED GLUTATHIONE AMIDASE"/>
    <property type="match status" value="1"/>
</dbReference>
<dbReference type="Proteomes" id="UP001175604">
    <property type="component" value="Unassembled WGS sequence"/>
</dbReference>
<dbReference type="PROSITE" id="PS01227">
    <property type="entry name" value="UPF0012"/>
    <property type="match status" value="1"/>
</dbReference>
<dbReference type="GO" id="GO:0016787">
    <property type="term" value="F:hydrolase activity"/>
    <property type="evidence" value="ECO:0007669"/>
    <property type="project" value="UniProtKB-KW"/>
</dbReference>
<comment type="similarity">
    <text evidence="1">Belongs to the carbon-nitrogen hydrolase superfamily. NIT1/NIT2 family.</text>
</comment>
<evidence type="ECO:0000259" key="3">
    <source>
        <dbReference type="PROSITE" id="PS50263"/>
    </source>
</evidence>
<dbReference type="InterPro" id="IPR036526">
    <property type="entry name" value="C-N_Hydrolase_sf"/>
</dbReference>
<name>A0ABT7W6M2_9BORD</name>
<keyword evidence="2 4" id="KW-0378">Hydrolase</keyword>